<dbReference type="AlphaFoldDB" id="A0A098C531"/>
<dbReference type="OrthoDB" id="9765065at2"/>
<dbReference type="STRING" id="1562970.ING2E5B_2295"/>
<dbReference type="Gene3D" id="3.30.1120.10">
    <property type="match status" value="1"/>
</dbReference>
<reference evidence="3 4" key="1">
    <citation type="submission" date="2014-08" db="EMBL/GenBank/DDBJ databases">
        <authorList>
            <person name="Wibberg D."/>
        </authorList>
    </citation>
    <scope>NUCLEOTIDE SEQUENCE [LARGE SCALE GENOMIC DNA]</scope>
    <source>
        <strain evidence="4">ING2-E5B</strain>
    </source>
</reference>
<evidence type="ECO:0000313" key="3">
    <source>
        <dbReference type="EMBL" id="CEA17022.1"/>
    </source>
</evidence>
<evidence type="ECO:0000313" key="4">
    <source>
        <dbReference type="Proteomes" id="UP000032417"/>
    </source>
</evidence>
<dbReference type="Pfam" id="PF00884">
    <property type="entry name" value="Sulfatase"/>
    <property type="match status" value="1"/>
</dbReference>
<dbReference type="InterPro" id="IPR052701">
    <property type="entry name" value="GAG_Ulvan_Degrading_Sulfatases"/>
</dbReference>
<organism evidence="3 4">
    <name type="scientific">Fermentimonas caenicola</name>
    <dbReference type="NCBI Taxonomy" id="1562970"/>
    <lineage>
        <taxon>Bacteria</taxon>
        <taxon>Pseudomonadati</taxon>
        <taxon>Bacteroidota</taxon>
        <taxon>Bacteroidia</taxon>
        <taxon>Bacteroidales</taxon>
        <taxon>Dysgonomonadaceae</taxon>
        <taxon>Fermentimonas</taxon>
    </lineage>
</organism>
<dbReference type="InterPro" id="IPR000917">
    <property type="entry name" value="Sulfatase_N"/>
</dbReference>
<evidence type="ECO:0000256" key="1">
    <source>
        <dbReference type="PIRSR" id="PIRSR600917-52"/>
    </source>
</evidence>
<keyword evidence="4" id="KW-1185">Reference proteome</keyword>
<dbReference type="SUPFAM" id="SSF53649">
    <property type="entry name" value="Alkaline phosphatase-like"/>
    <property type="match status" value="1"/>
</dbReference>
<dbReference type="InterPro" id="IPR017850">
    <property type="entry name" value="Alkaline_phosphatase_core_sf"/>
</dbReference>
<dbReference type="EMBL" id="LN515532">
    <property type="protein sequence ID" value="CEA17022.1"/>
    <property type="molecule type" value="Genomic_DNA"/>
</dbReference>
<name>A0A098C531_9BACT</name>
<comment type="PTM">
    <text evidence="1">The conversion to 3-oxoalanine (also known as C-formylglycine, FGly), of a serine or cysteine residue in prokaryotes and of a cysteine residue in eukaryotes, is critical for catalytic activity.</text>
</comment>
<dbReference type="Gene3D" id="3.40.720.10">
    <property type="entry name" value="Alkaline Phosphatase, subunit A"/>
    <property type="match status" value="1"/>
</dbReference>
<evidence type="ECO:0000259" key="2">
    <source>
        <dbReference type="Pfam" id="PF00884"/>
    </source>
</evidence>
<gene>
    <name evidence="3" type="ORF">ING2E5B_2295</name>
</gene>
<dbReference type="PATRIC" id="fig|1562970.3.peg.2268"/>
<proteinExistence type="predicted"/>
<dbReference type="PANTHER" id="PTHR43751:SF3">
    <property type="entry name" value="SULFATASE N-TERMINAL DOMAIN-CONTAINING PROTEIN"/>
    <property type="match status" value="1"/>
</dbReference>
<dbReference type="CDD" id="cd16145">
    <property type="entry name" value="ARS_like"/>
    <property type="match status" value="1"/>
</dbReference>
<dbReference type="HOGENOM" id="CLU_006332_10_4_10"/>
<dbReference type="Proteomes" id="UP000032417">
    <property type="component" value="Chromosome 1"/>
</dbReference>
<sequence length="467" mass="52620">MSKIKLATTALGLAAITSIYSQDKPNVVFILTDDLGYGDLSCYGQDKFQTPNIDRLALTGTRFTRSYSGTTVSAPSRASLLTGLHTGNAPIRGNREIQPEGQAPLPADTYTLFKLFKESGYITGVFGKWGLGYPGSTGDPVNQYVDHFFGYNCQRLAHNYYPGHLWENDTKVYLPDNNDGGFGSYSQDLIQSKTLEFIEQHKNNPFFLYVPIVLPHAELVVPEDTIIQELRGKFPETPYKGTDSGPNFRIGGYMSQDYPRATHAAMVKRIDIYVAQIVEKLKEEGLYENTLIIFTSDNGPHREGGGDPDFFNNNSIYRGYKRDLYEGGIRVPTIISWKGKVAAGEKSNFPFAFWDYLPTFADILEVEYKTKTDGVSILPTLLGVEDQAERDYFYFEFQESGGQQAVIKGNWKLIHLDIRNGGKYELYNIASDPSENHNLIALFPEKSEELKEIMKRARTDNPDWPLF</sequence>
<protein>
    <submittedName>
        <fullName evidence="3">Putative cerebroside-sulfatase</fullName>
    </submittedName>
</protein>
<feature type="domain" description="Sulfatase N-terminal" evidence="2">
    <location>
        <begin position="25"/>
        <end position="364"/>
    </location>
</feature>
<dbReference type="PANTHER" id="PTHR43751">
    <property type="entry name" value="SULFATASE"/>
    <property type="match status" value="1"/>
</dbReference>
<accession>A0A098C531</accession>
<feature type="modified residue" description="3-oxoalanine (Ser)" evidence="1">
    <location>
        <position position="73"/>
    </location>
</feature>
<dbReference type="KEGG" id="pbt:ING2E5B_2295"/>